<organism evidence="1 2">
    <name type="scientific">Arthrobacter bambusae</name>
    <dbReference type="NCBI Taxonomy" id="1338426"/>
    <lineage>
        <taxon>Bacteria</taxon>
        <taxon>Bacillati</taxon>
        <taxon>Actinomycetota</taxon>
        <taxon>Actinomycetes</taxon>
        <taxon>Micrococcales</taxon>
        <taxon>Micrococcaceae</taxon>
        <taxon>Arthrobacter</taxon>
    </lineage>
</organism>
<gene>
    <name evidence="1" type="ORF">ABIE37_000104</name>
</gene>
<accession>A0ABV2P124</accession>
<name>A0ABV2P124_9MICC</name>
<evidence type="ECO:0000313" key="1">
    <source>
        <dbReference type="EMBL" id="MET4538349.1"/>
    </source>
</evidence>
<keyword evidence="2" id="KW-1185">Reference proteome</keyword>
<dbReference type="EMBL" id="JBEPSN010000001">
    <property type="protein sequence ID" value="MET4538349.1"/>
    <property type="molecule type" value="Genomic_DNA"/>
</dbReference>
<evidence type="ECO:0008006" key="3">
    <source>
        <dbReference type="Google" id="ProtNLM"/>
    </source>
</evidence>
<dbReference type="Gene3D" id="1.10.260.40">
    <property type="entry name" value="lambda repressor-like DNA-binding domains"/>
    <property type="match status" value="1"/>
</dbReference>
<dbReference type="InterPro" id="IPR010982">
    <property type="entry name" value="Lambda_DNA-bd_dom_sf"/>
</dbReference>
<comment type="caution">
    <text evidence="1">The sequence shown here is derived from an EMBL/GenBank/DDBJ whole genome shotgun (WGS) entry which is preliminary data.</text>
</comment>
<reference evidence="1 2" key="1">
    <citation type="submission" date="2024-06" db="EMBL/GenBank/DDBJ databases">
        <title>Sorghum-associated microbial communities from plants grown in Nebraska, USA.</title>
        <authorList>
            <person name="Schachtman D."/>
        </authorList>
    </citation>
    <scope>NUCLEOTIDE SEQUENCE [LARGE SCALE GENOMIC DNA]</scope>
    <source>
        <strain evidence="1 2">3552</strain>
    </source>
</reference>
<dbReference type="GeneID" id="92751088"/>
<dbReference type="Proteomes" id="UP001549307">
    <property type="component" value="Unassembled WGS sequence"/>
</dbReference>
<sequence>MTDDASPTETPQTRLARKLNLLLDLYEAEGTEALTYPEINRHMTQRGTPLSRSRWAYMRSGDSSLATDPMLLRNLAEFFGVDRDYLLDDAGEIPKLVDAQLELLRTLRESRVRNFAARQLQGISPETLVKLRQVIDERKRAQGMGDADSNQS</sequence>
<evidence type="ECO:0000313" key="2">
    <source>
        <dbReference type="Proteomes" id="UP001549307"/>
    </source>
</evidence>
<proteinExistence type="predicted"/>
<dbReference type="RefSeq" id="WP_354225688.1">
    <property type="nucleotide sequence ID" value="NZ_JBEPSN010000001.1"/>
</dbReference>
<protein>
    <recommendedName>
        <fullName evidence="3">Transcriptional regulator</fullName>
    </recommendedName>
</protein>